<evidence type="ECO:0000313" key="2">
    <source>
        <dbReference type="Proteomes" id="UP000801864"/>
    </source>
</evidence>
<sequence>MPGKLLAKAVEELPKTKAFPYHRRWRALAGDIADLLLLKAPINHGMTGKQSSRFQPRRVVGAMA</sequence>
<proteinExistence type="predicted"/>
<dbReference type="EMBL" id="QLNT01000009">
    <property type="protein sequence ID" value="KAF3072009.1"/>
    <property type="molecule type" value="Genomic_DNA"/>
</dbReference>
<dbReference type="Proteomes" id="UP000801864">
    <property type="component" value="Unassembled WGS sequence"/>
</dbReference>
<comment type="caution">
    <text evidence="1">The sequence shown here is derived from an EMBL/GenBank/DDBJ whole genome shotgun (WGS) entry which is preliminary data.</text>
</comment>
<keyword evidence="2" id="KW-1185">Reference proteome</keyword>
<name>A0A9P4XGK6_9HYPO</name>
<evidence type="ECO:0000313" key="1">
    <source>
        <dbReference type="EMBL" id="KAF3072009.1"/>
    </source>
</evidence>
<protein>
    <submittedName>
        <fullName evidence="1">Uncharacterized protein</fullName>
    </submittedName>
</protein>
<organism evidence="1 2">
    <name type="scientific">Trichoderma lentiforme</name>
    <dbReference type="NCBI Taxonomy" id="1567552"/>
    <lineage>
        <taxon>Eukaryota</taxon>
        <taxon>Fungi</taxon>
        <taxon>Dikarya</taxon>
        <taxon>Ascomycota</taxon>
        <taxon>Pezizomycotina</taxon>
        <taxon>Sordariomycetes</taxon>
        <taxon>Hypocreomycetidae</taxon>
        <taxon>Hypocreales</taxon>
        <taxon>Hypocreaceae</taxon>
        <taxon>Trichoderma</taxon>
    </lineage>
</organism>
<reference evidence="1 2" key="1">
    <citation type="submission" date="2018-06" db="EMBL/GenBank/DDBJ databases">
        <title>Genome analysis of cellulolytic fungus Trichoderma lentiforme CFAM-422.</title>
        <authorList>
            <person name="Steindorff A.S."/>
            <person name="Formighieri E.F."/>
            <person name="Midorikawa G.E.O."/>
            <person name="Tamietti M.S."/>
            <person name="Ramos E.Z."/>
            <person name="Silva A.S."/>
            <person name="Bon E.P.S."/>
            <person name="Mendes T.D."/>
            <person name="Damaso M.C.T."/>
            <person name="Favaro L.C.L."/>
        </authorList>
    </citation>
    <scope>NUCLEOTIDE SEQUENCE [LARGE SCALE GENOMIC DNA]</scope>
    <source>
        <strain evidence="1 2">CFAM-422</strain>
    </source>
</reference>
<dbReference type="AlphaFoldDB" id="A0A9P4XGK6"/>
<accession>A0A9P4XGK6</accession>
<gene>
    <name evidence="1" type="ORF">CFAM422_005902</name>
</gene>